<comment type="caution">
    <text evidence="2">The sequence shown here is derived from an EMBL/GenBank/DDBJ whole genome shotgun (WGS) entry which is preliminary data.</text>
</comment>
<feature type="domain" description="GIY-YIG" evidence="1">
    <location>
        <begin position="3"/>
        <end position="79"/>
    </location>
</feature>
<evidence type="ECO:0000313" key="2">
    <source>
        <dbReference type="EMBL" id="MPM54808.1"/>
    </source>
</evidence>
<dbReference type="PROSITE" id="PS50164">
    <property type="entry name" value="GIY_YIG"/>
    <property type="match status" value="1"/>
</dbReference>
<dbReference type="SMART" id="SM00465">
    <property type="entry name" value="GIYc"/>
    <property type="match status" value="1"/>
</dbReference>
<dbReference type="InterPro" id="IPR035901">
    <property type="entry name" value="GIY-YIG_endonuc_sf"/>
</dbReference>
<reference evidence="2" key="1">
    <citation type="submission" date="2019-08" db="EMBL/GenBank/DDBJ databases">
        <authorList>
            <person name="Kucharzyk K."/>
            <person name="Murdoch R.W."/>
            <person name="Higgins S."/>
            <person name="Loffler F."/>
        </authorList>
    </citation>
    <scope>NUCLEOTIDE SEQUENCE</scope>
</reference>
<accession>A0A645APX0</accession>
<proteinExistence type="predicted"/>
<dbReference type="InterPro" id="IPR000305">
    <property type="entry name" value="GIY-YIG_endonuc"/>
</dbReference>
<evidence type="ECO:0000259" key="1">
    <source>
        <dbReference type="PROSITE" id="PS50164"/>
    </source>
</evidence>
<dbReference type="Pfam" id="PF01541">
    <property type="entry name" value="GIY-YIG"/>
    <property type="match status" value="1"/>
</dbReference>
<name>A0A645APX0_9ZZZZ</name>
<dbReference type="EMBL" id="VSSQ01014974">
    <property type="protein sequence ID" value="MPM54808.1"/>
    <property type="molecule type" value="Genomic_DNA"/>
</dbReference>
<dbReference type="Gene3D" id="3.40.1440.10">
    <property type="entry name" value="GIY-YIG endonuclease"/>
    <property type="match status" value="1"/>
</dbReference>
<dbReference type="SUPFAM" id="SSF82771">
    <property type="entry name" value="GIY-YIG endonuclease"/>
    <property type="match status" value="1"/>
</dbReference>
<dbReference type="InterPro" id="IPR050190">
    <property type="entry name" value="UPF0213_domain"/>
</dbReference>
<dbReference type="PANTHER" id="PTHR34477:SF5">
    <property type="entry name" value="BSL5627 PROTEIN"/>
    <property type="match status" value="1"/>
</dbReference>
<gene>
    <name evidence="2" type="ORF">SDC9_101590</name>
</gene>
<dbReference type="PANTHER" id="PTHR34477">
    <property type="entry name" value="UPF0213 PROTEIN YHBQ"/>
    <property type="match status" value="1"/>
</dbReference>
<organism evidence="2">
    <name type="scientific">bioreactor metagenome</name>
    <dbReference type="NCBI Taxonomy" id="1076179"/>
    <lineage>
        <taxon>unclassified sequences</taxon>
        <taxon>metagenomes</taxon>
        <taxon>ecological metagenomes</taxon>
    </lineage>
</organism>
<dbReference type="CDD" id="cd10448">
    <property type="entry name" value="GIY-YIG_unchar_3"/>
    <property type="match status" value="1"/>
</dbReference>
<sequence length="105" mass="12361">MERSYFVYLLANANNRVLYTGITNNLKRRLFEHKHGLVEGFTKKYRVHKLVYFEEVNDVNAAISREKEIKAWRREKKNVLVETENPEWKDLAGGWFADSTGPEEG</sequence>
<protein>
    <recommendedName>
        <fullName evidence="1">GIY-YIG domain-containing protein</fullName>
    </recommendedName>
</protein>
<dbReference type="AlphaFoldDB" id="A0A645APX0"/>